<dbReference type="InterPro" id="IPR015500">
    <property type="entry name" value="Peptidase_S8_subtilisin-rel"/>
</dbReference>
<comment type="caution">
    <text evidence="5">Lacks conserved residue(s) required for the propagation of feature annotation.</text>
</comment>
<keyword evidence="2" id="KW-0645">Protease</keyword>
<comment type="similarity">
    <text evidence="1 5">Belongs to the peptidase S8 family.</text>
</comment>
<dbReference type="InterPro" id="IPR034045">
    <property type="entry name" value="Pep_S8_CspA-like"/>
</dbReference>
<dbReference type="PROSITE" id="PS51892">
    <property type="entry name" value="SUBTILASE"/>
    <property type="match status" value="1"/>
</dbReference>
<organism evidence="7 8">
    <name type="scientific">Lacrimispora algidixylanolytica</name>
    <dbReference type="NCBI Taxonomy" id="94868"/>
    <lineage>
        <taxon>Bacteria</taxon>
        <taxon>Bacillati</taxon>
        <taxon>Bacillota</taxon>
        <taxon>Clostridia</taxon>
        <taxon>Lachnospirales</taxon>
        <taxon>Lachnospiraceae</taxon>
        <taxon>Lacrimispora</taxon>
    </lineage>
</organism>
<dbReference type="InterPro" id="IPR036852">
    <property type="entry name" value="Peptidase_S8/S53_dom_sf"/>
</dbReference>
<dbReference type="InterPro" id="IPR023827">
    <property type="entry name" value="Peptidase_S8_Asp-AS"/>
</dbReference>
<dbReference type="Gene3D" id="3.40.50.200">
    <property type="entry name" value="Peptidase S8/S53 domain"/>
    <property type="match status" value="1"/>
</dbReference>
<evidence type="ECO:0000256" key="2">
    <source>
        <dbReference type="ARBA" id="ARBA00022670"/>
    </source>
</evidence>
<proteinExistence type="inferred from homology"/>
<dbReference type="Pfam" id="PF00082">
    <property type="entry name" value="Peptidase_S8"/>
    <property type="match status" value="2"/>
</dbReference>
<evidence type="ECO:0000256" key="5">
    <source>
        <dbReference type="PROSITE-ProRule" id="PRU01240"/>
    </source>
</evidence>
<dbReference type="OrthoDB" id="1875438at2"/>
<evidence type="ECO:0000313" key="7">
    <source>
        <dbReference type="EMBL" id="RKD28954.1"/>
    </source>
</evidence>
<evidence type="ECO:0000256" key="3">
    <source>
        <dbReference type="ARBA" id="ARBA00022801"/>
    </source>
</evidence>
<dbReference type="InterPro" id="IPR000209">
    <property type="entry name" value="Peptidase_S8/S53_dom"/>
</dbReference>
<dbReference type="PRINTS" id="PR00723">
    <property type="entry name" value="SUBTILISIN"/>
</dbReference>
<dbReference type="CDD" id="cd07478">
    <property type="entry name" value="Peptidases_S8_CspA-like"/>
    <property type="match status" value="1"/>
</dbReference>
<protein>
    <submittedName>
        <fullName evidence="7">Peptidase S8</fullName>
    </submittedName>
</protein>
<dbReference type="GO" id="GO:0004252">
    <property type="term" value="F:serine-type endopeptidase activity"/>
    <property type="evidence" value="ECO:0007669"/>
    <property type="project" value="InterPro"/>
</dbReference>
<dbReference type="PROSITE" id="PS00136">
    <property type="entry name" value="SUBTILASE_ASP"/>
    <property type="match status" value="1"/>
</dbReference>
<dbReference type="InterPro" id="IPR017310">
    <property type="entry name" value="Pept_S8A_subtilisin_clostridia"/>
</dbReference>
<evidence type="ECO:0000256" key="4">
    <source>
        <dbReference type="ARBA" id="ARBA00022825"/>
    </source>
</evidence>
<dbReference type="PIRSF" id="PIRSF037894">
    <property type="entry name" value="Subtilisin_rel_CspABC"/>
    <property type="match status" value="1"/>
</dbReference>
<dbReference type="PANTHER" id="PTHR43806">
    <property type="entry name" value="PEPTIDASE S8"/>
    <property type="match status" value="1"/>
</dbReference>
<accession>A0A419SUQ8</accession>
<name>A0A419SUQ8_9FIRM</name>
<keyword evidence="4" id="KW-0720">Serine protease</keyword>
<dbReference type="AlphaFoldDB" id="A0A419SUQ8"/>
<dbReference type="Proteomes" id="UP000284277">
    <property type="component" value="Unassembled WGS sequence"/>
</dbReference>
<evidence type="ECO:0000256" key="1">
    <source>
        <dbReference type="ARBA" id="ARBA00011073"/>
    </source>
</evidence>
<dbReference type="PANTHER" id="PTHR43806:SF11">
    <property type="entry name" value="CEREVISIN-RELATED"/>
    <property type="match status" value="1"/>
</dbReference>
<dbReference type="Gene3D" id="2.60.120.1290">
    <property type="match status" value="1"/>
</dbReference>
<dbReference type="PROSITE" id="PS00137">
    <property type="entry name" value="SUBTILASE_HIS"/>
    <property type="match status" value="1"/>
</dbReference>
<comment type="caution">
    <text evidence="7">The sequence shown here is derived from an EMBL/GenBank/DDBJ whole genome shotgun (WGS) entry which is preliminary data.</text>
</comment>
<dbReference type="InterPro" id="IPR050131">
    <property type="entry name" value="Peptidase_S8_subtilisin-like"/>
</dbReference>
<dbReference type="SUPFAM" id="SSF52743">
    <property type="entry name" value="Subtilisin-like"/>
    <property type="match status" value="1"/>
</dbReference>
<dbReference type="GO" id="GO:0006508">
    <property type="term" value="P:proteolysis"/>
    <property type="evidence" value="ECO:0007669"/>
    <property type="project" value="UniProtKB-KW"/>
</dbReference>
<dbReference type="InterPro" id="IPR022398">
    <property type="entry name" value="Peptidase_S8_His-AS"/>
</dbReference>
<evidence type="ECO:0000259" key="6">
    <source>
        <dbReference type="Pfam" id="PF00082"/>
    </source>
</evidence>
<evidence type="ECO:0000313" key="8">
    <source>
        <dbReference type="Proteomes" id="UP000284277"/>
    </source>
</evidence>
<sequence>MEKILDNNYYDLLISNAMIPRFSSGDNITWLNNDFSLLHVSKSDKQPCDLGLYPYYLFPALFTPTSIINNVPDTLCNTQQTTNPPLYGQGVLVGIVDTGIDYQHPAFMNRDKTTRIISIWDQTQQVGTHPENFSFGTEYTKVLINSALHSPDPMTIVPTTDGNGHGTAIASIASGSPTEDRSFTGLVPNTELIVVKLKEAKQNLKMIFCVPDDKLCYQESDIVLGIRYLVSVAQRLKRPLVICIALGSSQGSHDGHGILSLYLESIIRIPDISVAISAGNEGNSNRHYHGTSNFSPYTKDFQLNVGSEDRMFSMEIWPNLPGRLAVEVTSPNRETISLIYPSFNACEQFKLQSSESVVWINNMAFERGTGGQLIMVRFKDPLPGIWYIHVQSTDNEPFSIHSWLPSGDLISNNTFFLLPNPDTTITAPGNTWHTLTVTAYNQTTGNILNESGRGYTRSGLVKPDVAAPGYQISCALPGGTYGTLTGTGAAAAYAAGSLAMILEWSQGKGNYTYVTGEQASLMLIRTASRNPAYSYPNNIWGYGIIDVQKVIARLSGDM</sequence>
<gene>
    <name evidence="7" type="ORF">BET01_09460</name>
</gene>
<dbReference type="RefSeq" id="WP_120198396.1">
    <property type="nucleotide sequence ID" value="NZ_MCIA01000033.1"/>
</dbReference>
<keyword evidence="3" id="KW-0378">Hydrolase</keyword>
<dbReference type="EMBL" id="MCIA01000033">
    <property type="protein sequence ID" value="RKD28954.1"/>
    <property type="molecule type" value="Genomic_DNA"/>
</dbReference>
<feature type="domain" description="Peptidase S8/S53" evidence="6">
    <location>
        <begin position="88"/>
        <end position="309"/>
    </location>
</feature>
<feature type="domain" description="Peptidase S8/S53" evidence="6">
    <location>
        <begin position="420"/>
        <end position="543"/>
    </location>
</feature>
<reference evidence="7 8" key="1">
    <citation type="submission" date="2016-08" db="EMBL/GenBank/DDBJ databases">
        <title>A new outlook on sporulation: Clostridium algidixylanolyticum.</title>
        <authorList>
            <person name="Poppleton D.I."/>
            <person name="Gribaldo S."/>
        </authorList>
    </citation>
    <scope>NUCLEOTIDE SEQUENCE [LARGE SCALE GENOMIC DNA]</scope>
    <source>
        <strain evidence="7 8">SPL73</strain>
    </source>
</reference>
<keyword evidence="8" id="KW-1185">Reference proteome</keyword>